<dbReference type="AlphaFoldDB" id="A0A0F9MJ29"/>
<organism evidence="1">
    <name type="scientific">marine sediment metagenome</name>
    <dbReference type="NCBI Taxonomy" id="412755"/>
    <lineage>
        <taxon>unclassified sequences</taxon>
        <taxon>metagenomes</taxon>
        <taxon>ecological metagenomes</taxon>
    </lineage>
</organism>
<accession>A0A0F9MJ29</accession>
<dbReference type="EMBL" id="LAZR01004583">
    <property type="protein sequence ID" value="KKN07320.1"/>
    <property type="molecule type" value="Genomic_DNA"/>
</dbReference>
<name>A0A0F9MJ29_9ZZZZ</name>
<evidence type="ECO:0000313" key="1">
    <source>
        <dbReference type="EMBL" id="KKN07320.1"/>
    </source>
</evidence>
<proteinExistence type="predicted"/>
<comment type="caution">
    <text evidence="1">The sequence shown here is derived from an EMBL/GenBank/DDBJ whole genome shotgun (WGS) entry which is preliminary data.</text>
</comment>
<sequence length="418" mass="49265">MDKKDLRKGKYQFVIHNNDKYFPIRYHFEGYPLITGIPYMEWKEFVTNIRRNIMTRKPQISLVATPKECAYRHLINYPIRKWGSFQCSALGTYGYGKSNFLHLTTAFLLALKHRILMFDDSSAEFRNLAAHGYYDKNKKFTPFQITVFVPNGYEFDEKAPNHNPLWNHRNNIHVRTFKQPKEIINALAPHKLTVLYTEAFDPSSLLRLWIELMNILKKMTTINESYIFLMHELADLFPEGATKEMYELIDLAKLIIRRFRRNRIGILTSFHETADVTYKVSRKFGFIAQKRTVNKKDKTQVEEYSKAFSRKQVAISQGGYFREHIIELFPELVDKYRMAPNDNAWYYDKGTGILNTTDLGDIAIKDKKTPSSAQIARLYQCWLDGNSIRTACKEVEVSFHRVREMFDVWNDENLVIDR</sequence>
<protein>
    <submittedName>
        <fullName evidence="1">Uncharacterized protein</fullName>
    </submittedName>
</protein>
<gene>
    <name evidence="1" type="ORF">LCGC14_1068370</name>
</gene>
<reference evidence="1" key="1">
    <citation type="journal article" date="2015" name="Nature">
        <title>Complex archaea that bridge the gap between prokaryotes and eukaryotes.</title>
        <authorList>
            <person name="Spang A."/>
            <person name="Saw J.H."/>
            <person name="Jorgensen S.L."/>
            <person name="Zaremba-Niedzwiedzka K."/>
            <person name="Martijn J."/>
            <person name="Lind A.E."/>
            <person name="van Eijk R."/>
            <person name="Schleper C."/>
            <person name="Guy L."/>
            <person name="Ettema T.J."/>
        </authorList>
    </citation>
    <scope>NUCLEOTIDE SEQUENCE</scope>
</reference>